<dbReference type="AlphaFoldDB" id="A0A4U9D2A5"/>
<dbReference type="PANTHER" id="PTHR46401">
    <property type="entry name" value="GLYCOSYLTRANSFERASE WBBK-RELATED"/>
    <property type="match status" value="1"/>
</dbReference>
<evidence type="ECO:0000259" key="2">
    <source>
        <dbReference type="Pfam" id="PF13439"/>
    </source>
</evidence>
<evidence type="ECO:0000313" key="4">
    <source>
        <dbReference type="Proteomes" id="UP000339249"/>
    </source>
</evidence>
<dbReference type="GO" id="GO:0016757">
    <property type="term" value="F:glycosyltransferase activity"/>
    <property type="evidence" value="ECO:0007669"/>
    <property type="project" value="TreeGrafter"/>
</dbReference>
<feature type="domain" description="Glycosyltransferase subfamily 4-like N-terminal" evidence="2">
    <location>
        <begin position="16"/>
        <end position="166"/>
    </location>
</feature>
<dbReference type="PANTHER" id="PTHR46401:SF2">
    <property type="entry name" value="GLYCOSYLTRANSFERASE WBBK-RELATED"/>
    <property type="match status" value="1"/>
</dbReference>
<proteinExistence type="predicted"/>
<dbReference type="Proteomes" id="UP000339249">
    <property type="component" value="Unassembled WGS sequence"/>
</dbReference>
<dbReference type="Gene3D" id="3.40.50.2000">
    <property type="entry name" value="Glycogen Phosphorylase B"/>
    <property type="match status" value="1"/>
</dbReference>
<dbReference type="SUPFAM" id="SSF53756">
    <property type="entry name" value="UDP-Glycosyltransferase/glycogen phosphorylase"/>
    <property type="match status" value="1"/>
</dbReference>
<accession>A0A4U9D2A5</accession>
<keyword evidence="1" id="KW-0808">Transferase</keyword>
<protein>
    <recommendedName>
        <fullName evidence="2">Glycosyltransferase subfamily 4-like N-terminal domain-containing protein</fullName>
    </recommendedName>
</protein>
<evidence type="ECO:0000313" key="3">
    <source>
        <dbReference type="EMBL" id="VTN10238.1"/>
    </source>
</evidence>
<organism evidence="3 4">
    <name type="scientific">Raoultella terrigena</name>
    <name type="common">Klebsiella terrigena</name>
    <dbReference type="NCBI Taxonomy" id="577"/>
    <lineage>
        <taxon>Bacteria</taxon>
        <taxon>Pseudomonadati</taxon>
        <taxon>Pseudomonadota</taxon>
        <taxon>Gammaproteobacteria</taxon>
        <taxon>Enterobacterales</taxon>
        <taxon>Enterobacteriaceae</taxon>
        <taxon>Klebsiella/Raoultella group</taxon>
        <taxon>Raoultella</taxon>
    </lineage>
</organism>
<dbReference type="Pfam" id="PF13439">
    <property type="entry name" value="Glyco_transf_4"/>
    <property type="match status" value="1"/>
</dbReference>
<name>A0A4U9D2A5_RAOTE</name>
<dbReference type="GO" id="GO:0009103">
    <property type="term" value="P:lipopolysaccharide biosynthetic process"/>
    <property type="evidence" value="ECO:0007669"/>
    <property type="project" value="TreeGrafter"/>
</dbReference>
<evidence type="ECO:0000256" key="1">
    <source>
        <dbReference type="ARBA" id="ARBA00022679"/>
    </source>
</evidence>
<dbReference type="InterPro" id="IPR028098">
    <property type="entry name" value="Glyco_trans_4-like_N"/>
</dbReference>
<dbReference type="EMBL" id="CABDVU010000001">
    <property type="protein sequence ID" value="VTN10238.1"/>
    <property type="molecule type" value="Genomic_DNA"/>
</dbReference>
<gene>
    <name evidence="3" type="ORF">NCTC9185_02156</name>
</gene>
<reference evidence="3 4" key="1">
    <citation type="submission" date="2019-04" db="EMBL/GenBank/DDBJ databases">
        <authorList>
            <consortium name="Pathogen Informatics"/>
        </authorList>
    </citation>
    <scope>NUCLEOTIDE SEQUENCE [LARGE SCALE GENOMIC DNA]</scope>
    <source>
        <strain evidence="3 4">NCTC9185</strain>
    </source>
</reference>
<sequence length="206" mass="23774">MKIIYINGRFLTQKITGVQRFAYELVLHLSRLRSDVVILVPGLLLINNEYSIKELNIQELVGGNGHFWEQVTLPLFLRSEKSHLLVNLCNTGPAFYKKQIVTQHDISYVRYPSSFSKRFRMFYLCLTPFLLRNSKAVVTVSNFSKKEIVDFYKHEKNNVFVIPNAVGEQFYVDSIVGGHTSDYFLTVSSISYHKNIIGLVQAIFKK</sequence>